<reference evidence="1" key="1">
    <citation type="journal article" date="2015" name="Nature">
        <title>Complex archaea that bridge the gap between prokaryotes and eukaryotes.</title>
        <authorList>
            <person name="Spang A."/>
            <person name="Saw J.H."/>
            <person name="Jorgensen S.L."/>
            <person name="Zaremba-Niedzwiedzka K."/>
            <person name="Martijn J."/>
            <person name="Lind A.E."/>
            <person name="van Eijk R."/>
            <person name="Schleper C."/>
            <person name="Guy L."/>
            <person name="Ettema T.J."/>
        </authorList>
    </citation>
    <scope>NUCLEOTIDE SEQUENCE</scope>
</reference>
<protein>
    <submittedName>
        <fullName evidence="1">Uncharacterized protein</fullName>
    </submittedName>
</protein>
<comment type="caution">
    <text evidence="1">The sequence shown here is derived from an EMBL/GenBank/DDBJ whole genome shotgun (WGS) entry which is preliminary data.</text>
</comment>
<dbReference type="AlphaFoldDB" id="A0A0F9EM87"/>
<organism evidence="1">
    <name type="scientific">marine sediment metagenome</name>
    <dbReference type="NCBI Taxonomy" id="412755"/>
    <lineage>
        <taxon>unclassified sequences</taxon>
        <taxon>metagenomes</taxon>
        <taxon>ecological metagenomes</taxon>
    </lineage>
</organism>
<dbReference type="EMBL" id="LAZR01024412">
    <property type="protein sequence ID" value="KKL75218.1"/>
    <property type="molecule type" value="Genomic_DNA"/>
</dbReference>
<gene>
    <name evidence="1" type="ORF">LCGC14_2057110</name>
</gene>
<proteinExistence type="predicted"/>
<name>A0A0F9EM87_9ZZZZ</name>
<evidence type="ECO:0000313" key="1">
    <source>
        <dbReference type="EMBL" id="KKL75218.1"/>
    </source>
</evidence>
<sequence length="103" mass="11819">METGTKVITGVLLSLIATFVLVGDTDLEPTHYCLSDEEKAYCFEIRDYGDKINYRCLYDELNLRKYKSCEEGWKEIPKKEDIPQIIKSTSSSDRIHCTSKGCK</sequence>
<accession>A0A0F9EM87</accession>